<feature type="transmembrane region" description="Helical" evidence="1">
    <location>
        <begin position="56"/>
        <end position="79"/>
    </location>
</feature>
<proteinExistence type="predicted"/>
<evidence type="ECO:0000259" key="2">
    <source>
        <dbReference type="Pfam" id="PF13796"/>
    </source>
</evidence>
<dbReference type="RefSeq" id="WP_229113343.1">
    <property type="nucleotide sequence ID" value="NZ_CP064787.1"/>
</dbReference>
<feature type="transmembrane region" description="Helical" evidence="1">
    <location>
        <begin position="131"/>
        <end position="154"/>
    </location>
</feature>
<dbReference type="GeneID" id="68856089"/>
<reference evidence="3" key="1">
    <citation type="submission" date="2020-11" db="EMBL/GenBank/DDBJ databases">
        <title>Carbohydrate-dependent, anaerobic sulfur respiration: A novel catabolism in halophilic archaea.</title>
        <authorList>
            <person name="Sorokin D.Y."/>
            <person name="Messina E."/>
            <person name="Smedile F."/>
            <person name="La Cono V."/>
            <person name="Hallsworth J.E."/>
            <person name="Yakimov M.M."/>
        </authorList>
    </citation>
    <scope>NUCLEOTIDE SEQUENCE</scope>
    <source>
        <strain evidence="3">HSR12-1</strain>
    </source>
</reference>
<dbReference type="Pfam" id="PF13796">
    <property type="entry name" value="Sensor"/>
    <property type="match status" value="1"/>
</dbReference>
<keyword evidence="3" id="KW-0418">Kinase</keyword>
<name>A0A897N732_9EURY</name>
<dbReference type="GO" id="GO:0016301">
    <property type="term" value="F:kinase activity"/>
    <property type="evidence" value="ECO:0007669"/>
    <property type="project" value="UniProtKB-KW"/>
</dbReference>
<dbReference type="AlphaFoldDB" id="A0A897N732"/>
<organism evidence="3 4">
    <name type="scientific">Halapricum desulfuricans</name>
    <dbReference type="NCBI Taxonomy" id="2841257"/>
    <lineage>
        <taxon>Archaea</taxon>
        <taxon>Methanobacteriati</taxon>
        <taxon>Methanobacteriota</taxon>
        <taxon>Stenosarchaea group</taxon>
        <taxon>Halobacteria</taxon>
        <taxon>Halobacteriales</taxon>
        <taxon>Haloarculaceae</taxon>
        <taxon>Halapricum</taxon>
    </lineage>
</organism>
<keyword evidence="1" id="KW-1133">Transmembrane helix</keyword>
<feature type="domain" description="Putative sensor" evidence="2">
    <location>
        <begin position="33"/>
        <end position="214"/>
    </location>
</feature>
<dbReference type="InterPro" id="IPR025828">
    <property type="entry name" value="Put_sensor_dom"/>
</dbReference>
<feature type="transmembrane region" description="Helical" evidence="1">
    <location>
        <begin position="31"/>
        <end position="50"/>
    </location>
</feature>
<accession>A0A897N732</accession>
<dbReference type="EMBL" id="CP064787">
    <property type="protein sequence ID" value="QSG06859.1"/>
    <property type="molecule type" value="Genomic_DNA"/>
</dbReference>
<evidence type="ECO:0000313" key="4">
    <source>
        <dbReference type="Proteomes" id="UP000663525"/>
    </source>
</evidence>
<feature type="transmembrane region" description="Helical" evidence="1">
    <location>
        <begin position="183"/>
        <end position="203"/>
    </location>
</feature>
<sequence length="232" mass="24264">MTRSANAGTADGSTVAGVFGVVTDAQTYRNVLYLILAFPLGLVYYVVLLFGLTLGIGLSILVVGLGVLLGTVIGSRYIAAFERRLANRLLETAIAEPDDVEPDGDGVVAVVQAYLGAASTWKGLAFAMLKFWLGVLAFVLLVSFLGVGIELSVLPLAPDGLFNVQVANWRVAESFETTTQRALAVPTGLLLVLVSLHVLNAAARINAAIASSLLGAGDDRTQGRNDGQSDSE</sequence>
<evidence type="ECO:0000256" key="1">
    <source>
        <dbReference type="SAM" id="Phobius"/>
    </source>
</evidence>
<keyword evidence="1" id="KW-0472">Membrane</keyword>
<keyword evidence="1" id="KW-0812">Transmembrane</keyword>
<protein>
    <submittedName>
        <fullName evidence="3">Histidine kinase, HisKA_3 family</fullName>
    </submittedName>
</protein>
<keyword evidence="3" id="KW-0808">Transferase</keyword>
<evidence type="ECO:0000313" key="3">
    <source>
        <dbReference type="EMBL" id="QSG06859.1"/>
    </source>
</evidence>
<gene>
    <name evidence="3" type="ORF">HSR121_2538</name>
</gene>
<dbReference type="Proteomes" id="UP000663525">
    <property type="component" value="Chromosome"/>
</dbReference>